<dbReference type="EMBL" id="WTYD01000001">
    <property type="protein sequence ID" value="MXO53823.1"/>
    <property type="molecule type" value="Genomic_DNA"/>
</dbReference>
<keyword evidence="1" id="KW-1133">Transmembrane helix</keyword>
<dbReference type="Proteomes" id="UP000430272">
    <property type="component" value="Unassembled WGS sequence"/>
</dbReference>
<evidence type="ECO:0000313" key="2">
    <source>
        <dbReference type="EMBL" id="MXO53823.1"/>
    </source>
</evidence>
<dbReference type="OrthoDB" id="7391283at2"/>
<sequence>MSKHIARDQMAQRARIHTAPAMAERQPAPDVLPENLPALRVDPVQPVVVDRSFEMPVALYAATVALYLGFVAVMAIGLASPGLAIPIAIFALFIVAGFGVPALWTQIGPKHGARPLRLQQLMHKGIATYTGRLNGRDAAVQMLILPVLILGWGLAVMTIRAFV</sequence>
<keyword evidence="3" id="KW-1185">Reference proteome</keyword>
<reference evidence="2 3" key="1">
    <citation type="submission" date="2019-12" db="EMBL/GenBank/DDBJ databases">
        <title>Genomic-based taxomic classification of the family Erythrobacteraceae.</title>
        <authorList>
            <person name="Xu L."/>
        </authorList>
    </citation>
    <scope>NUCLEOTIDE SEQUENCE [LARGE SCALE GENOMIC DNA]</scope>
    <source>
        <strain evidence="2 3">JCM 17468</strain>
    </source>
</reference>
<feature type="transmembrane region" description="Helical" evidence="1">
    <location>
        <begin position="142"/>
        <end position="162"/>
    </location>
</feature>
<dbReference type="AlphaFoldDB" id="A0A844Y973"/>
<feature type="transmembrane region" description="Helical" evidence="1">
    <location>
        <begin position="57"/>
        <end position="77"/>
    </location>
</feature>
<evidence type="ECO:0000256" key="1">
    <source>
        <dbReference type="SAM" id="Phobius"/>
    </source>
</evidence>
<organism evidence="2 3">
    <name type="scientific">Qipengyuania pelagi</name>
    <dbReference type="NCBI Taxonomy" id="994320"/>
    <lineage>
        <taxon>Bacteria</taxon>
        <taxon>Pseudomonadati</taxon>
        <taxon>Pseudomonadota</taxon>
        <taxon>Alphaproteobacteria</taxon>
        <taxon>Sphingomonadales</taxon>
        <taxon>Erythrobacteraceae</taxon>
        <taxon>Qipengyuania</taxon>
    </lineage>
</organism>
<dbReference type="RefSeq" id="WP_160660635.1">
    <property type="nucleotide sequence ID" value="NZ_BAABDV010000001.1"/>
</dbReference>
<feature type="transmembrane region" description="Helical" evidence="1">
    <location>
        <begin position="83"/>
        <end position="104"/>
    </location>
</feature>
<keyword evidence="1" id="KW-0812">Transmembrane</keyword>
<evidence type="ECO:0000313" key="3">
    <source>
        <dbReference type="Proteomes" id="UP000430272"/>
    </source>
</evidence>
<name>A0A844Y973_9SPHN</name>
<gene>
    <name evidence="2" type="ORF">GRI47_07360</name>
</gene>
<protein>
    <submittedName>
        <fullName evidence="2">Uncharacterized protein</fullName>
    </submittedName>
</protein>
<accession>A0A844Y973</accession>
<comment type="caution">
    <text evidence="2">The sequence shown here is derived from an EMBL/GenBank/DDBJ whole genome shotgun (WGS) entry which is preliminary data.</text>
</comment>
<proteinExistence type="predicted"/>
<keyword evidence="1" id="KW-0472">Membrane</keyword>